<dbReference type="EMBL" id="UYRU01092332">
    <property type="protein sequence ID" value="VDN38046.1"/>
    <property type="molecule type" value="Genomic_DNA"/>
</dbReference>
<accession>A0A3P7R4B9</accession>
<gene>
    <name evidence="2" type="ORF">DILT_LOCUS17510</name>
</gene>
<sequence length="109" mass="11483">MYFLQAMTVQRSSSRIEEPEVSLLPQPGSPPTTTHHTETQAAPTGTSFCCTSLCVNGSAGVRGRHLPPPFAIDIAIKTPIIVSTVRGFDKSTPTAPTKATNVTTGGEKT</sequence>
<keyword evidence="3" id="KW-1185">Reference proteome</keyword>
<feature type="compositionally biased region" description="Polar residues" evidence="1">
    <location>
        <begin position="31"/>
        <end position="41"/>
    </location>
</feature>
<evidence type="ECO:0000256" key="1">
    <source>
        <dbReference type="SAM" id="MobiDB-lite"/>
    </source>
</evidence>
<feature type="non-terminal residue" evidence="2">
    <location>
        <position position="109"/>
    </location>
</feature>
<dbReference type="Proteomes" id="UP000281553">
    <property type="component" value="Unassembled WGS sequence"/>
</dbReference>
<reference evidence="2 3" key="1">
    <citation type="submission" date="2018-11" db="EMBL/GenBank/DDBJ databases">
        <authorList>
            <consortium name="Pathogen Informatics"/>
        </authorList>
    </citation>
    <scope>NUCLEOTIDE SEQUENCE [LARGE SCALE GENOMIC DNA]</scope>
</reference>
<dbReference type="AlphaFoldDB" id="A0A3P7R4B9"/>
<evidence type="ECO:0000313" key="3">
    <source>
        <dbReference type="Proteomes" id="UP000281553"/>
    </source>
</evidence>
<feature type="region of interest" description="Disordered" evidence="1">
    <location>
        <begin position="7"/>
        <end position="41"/>
    </location>
</feature>
<organism evidence="2 3">
    <name type="scientific">Dibothriocephalus latus</name>
    <name type="common">Fish tapeworm</name>
    <name type="synonym">Diphyllobothrium latum</name>
    <dbReference type="NCBI Taxonomy" id="60516"/>
    <lineage>
        <taxon>Eukaryota</taxon>
        <taxon>Metazoa</taxon>
        <taxon>Spiralia</taxon>
        <taxon>Lophotrochozoa</taxon>
        <taxon>Platyhelminthes</taxon>
        <taxon>Cestoda</taxon>
        <taxon>Eucestoda</taxon>
        <taxon>Diphyllobothriidea</taxon>
        <taxon>Diphyllobothriidae</taxon>
        <taxon>Dibothriocephalus</taxon>
    </lineage>
</organism>
<feature type="region of interest" description="Disordered" evidence="1">
    <location>
        <begin position="88"/>
        <end position="109"/>
    </location>
</feature>
<feature type="compositionally biased region" description="Polar residues" evidence="1">
    <location>
        <begin position="91"/>
        <end position="109"/>
    </location>
</feature>
<evidence type="ECO:0000313" key="2">
    <source>
        <dbReference type="EMBL" id="VDN38046.1"/>
    </source>
</evidence>
<protein>
    <submittedName>
        <fullName evidence="2">Uncharacterized protein</fullName>
    </submittedName>
</protein>
<proteinExistence type="predicted"/>
<name>A0A3P7R4B9_DIBLA</name>